<feature type="domain" description="PAC" evidence="14">
    <location>
        <begin position="271"/>
        <end position="323"/>
    </location>
</feature>
<feature type="modified residue" description="4-aspartylphosphate" evidence="8">
    <location>
        <position position="1224"/>
    </location>
</feature>
<dbReference type="PROSITE" id="PS50113">
    <property type="entry name" value="PAC"/>
    <property type="match status" value="3"/>
</dbReference>
<evidence type="ECO:0000259" key="14">
    <source>
        <dbReference type="PROSITE" id="PS50113"/>
    </source>
</evidence>
<dbReference type="Pfam" id="PF01590">
    <property type="entry name" value="GAF"/>
    <property type="match status" value="2"/>
</dbReference>
<dbReference type="NCBIfam" id="TIGR00229">
    <property type="entry name" value="sensory_box"/>
    <property type="match status" value="4"/>
</dbReference>
<feature type="domain" description="PAS" evidence="13">
    <location>
        <begin position="444"/>
        <end position="516"/>
    </location>
</feature>
<sequence length="1399" mass="161002">MIPQILARSDQLTTATPRENLLFKIANQMVELANLNTIFDTVVTELSELWQSDRALICPLESDGSLQIRAASFQDICWFVSEENIAPIFWKYQAFIDEVMAIADIYQTHLGDDYIEFLARLQVRGILIVPIWVSGDIWGYLIVHQCSDSRKWLPEEVDLLKIISVHLAIAIQQANLLEKLQNLNTHVLNPQYSEVSFRALLANLPGAIYRCACDQDWTMKFISHAIEDICGYRADEVINNRVISYNNIIHPDDKKTVATEILQAVAVHESFIVEYRIIHRDGGIRWVYEKGRGKFDEQGNLLGLDGAIFDINERKNTELALQQKTQELDDFFSIALDLLCIADLEGRFLRLNQQWEISLGYTIEELEGRFFIEFVHPDDVQPTLEQISNLYQKNSVLNFVNRYQAKDGSYRWIEWRSTPVGDRIYAAARDITDRKKAEIALQESEQRWQFALEGNGDGVWDWNAQTNQVYFSRRWKQLLGFRDEEISDNVEEWEKRIHPDDKPQVFEALNKHLNDETEQYISEHRIQCKDGSYQWILDRGRVMYRSPDGKPLRVIGTHTDISEQQAALRERKKTELALKESEEKFRQLAENIHQVFFINSTIGEMLYVSPAYEQIWQQSRDSLYKNPSLWLMCVHPEDRNAMTEALNKQISQGIAFNETYRIVRPDGSIRWIESRAFPVRDKQGNIYRYTGIAEDITHRKNIENALQNQLQKTLIIQKITEKIRQSLDVQEIFTTAVEQIGKAFKVNCCLIHTYQKYPLPHGALVAKYSQHPCHLLGDLKEAVAFDNDPYIEYIVEQDRAISCHKNDCLIKLSELNMASPFLQTHEYFEESENLKSMLAIATFYHGQPNGIISLHQCDHKRVWTVDEMELIEAIARQLGIAIAHAQLLSQEKEQRQELTYKNIRLKKMTEEAKAANRAKSEFLANMSHEIRTPMNAVLGFADLLQSTITDPQASSYIKAIASSGRTLLALINDILDLSKIEAGKLQLHYEPVNIRTIINEIEHIFEQKAKEKNIELQVYIAPEIPYSIIMDEVRLRQILFNIVGNSIKFTEFGSVKIMASCSQLKPNHPYNSINLKIAITDTGIGISPEDQQKIFDSFTQSEGQSNRKYGGTGLGLTITERLVHLLGGSIHLESQINQGSTFTFDFPDVKIATETTILSPLIALDENLKQFQTASILVADDVRSNLDLLAEYFANTYHTIITAKDGEEAIRLAQIYQPDIIFMDLRMPRMDGREATQFLKHNELTSHIPIVLLTASPQQRHEQDLQQLCNGFLSKPVTKSQIVAELKKFLNSTQFTEPTDKQPSDKVSLKPVRLPELAAKLRQEVEVTLPHLRETLVSREIKQFIQNLEMLGQEHQSTVLLDYVATLKQQLQDFDWDNIPKTVAKFAEIPEQLIMENYH</sequence>
<dbReference type="InterPro" id="IPR016132">
    <property type="entry name" value="Phyto_chromo_attachment"/>
</dbReference>
<dbReference type="PANTHER" id="PTHR43047:SF72">
    <property type="entry name" value="OSMOSENSING HISTIDINE PROTEIN KINASE SLN1"/>
    <property type="match status" value="1"/>
</dbReference>
<dbReference type="InterPro" id="IPR004358">
    <property type="entry name" value="Sig_transdc_His_kin-like_C"/>
</dbReference>
<keyword evidence="7" id="KW-0902">Two-component regulatory system</keyword>
<feature type="domain" description="Response regulatory" evidence="12">
    <location>
        <begin position="1175"/>
        <end position="1290"/>
    </location>
</feature>
<dbReference type="PANTHER" id="PTHR43047">
    <property type="entry name" value="TWO-COMPONENT HISTIDINE PROTEIN KINASE"/>
    <property type="match status" value="1"/>
</dbReference>
<dbReference type="InterPro" id="IPR005467">
    <property type="entry name" value="His_kinase_dom"/>
</dbReference>
<dbReference type="PROSITE" id="PS50110">
    <property type="entry name" value="RESPONSE_REGULATORY"/>
    <property type="match status" value="1"/>
</dbReference>
<dbReference type="PROSITE" id="PS50046">
    <property type="entry name" value="PHYTOCHROME_2"/>
    <property type="match status" value="1"/>
</dbReference>
<dbReference type="SUPFAM" id="SSF47384">
    <property type="entry name" value="Homodimeric domain of signal transducing histidine kinase"/>
    <property type="match status" value="1"/>
</dbReference>
<dbReference type="SMART" id="SM00388">
    <property type="entry name" value="HisKA"/>
    <property type="match status" value="1"/>
</dbReference>
<dbReference type="SMART" id="SM00091">
    <property type="entry name" value="PAS"/>
    <property type="match status" value="4"/>
</dbReference>
<dbReference type="InterPro" id="IPR001610">
    <property type="entry name" value="PAC"/>
</dbReference>
<feature type="domain" description="PAS" evidence="13">
    <location>
        <begin position="581"/>
        <end position="653"/>
    </location>
</feature>
<evidence type="ECO:0000256" key="8">
    <source>
        <dbReference type="PROSITE-ProRule" id="PRU00169"/>
    </source>
</evidence>
<reference evidence="15 16" key="1">
    <citation type="journal article" date="2019" name="J Genomics">
        <title>The Draft Genome of a Hydrogen-producing Cyanobacterium, Arthrospira platensis NIES-46.</title>
        <authorList>
            <person name="Suzuki S."/>
            <person name="Yamaguchi H."/>
            <person name="Kawachi M."/>
        </authorList>
    </citation>
    <scope>NUCLEOTIDE SEQUENCE [LARGE SCALE GENOMIC DNA]</scope>
    <source>
        <strain evidence="15 16">NIES-46</strain>
    </source>
</reference>
<dbReference type="EC" id="2.7.13.3" evidence="3"/>
<dbReference type="SMART" id="SM00065">
    <property type="entry name" value="GAF"/>
    <property type="match status" value="2"/>
</dbReference>
<evidence type="ECO:0000256" key="7">
    <source>
        <dbReference type="ARBA" id="ARBA00023012"/>
    </source>
</evidence>
<dbReference type="CDD" id="cd16922">
    <property type="entry name" value="HATPase_EvgS-ArcB-TorS-like"/>
    <property type="match status" value="1"/>
</dbReference>
<organism evidence="15 16">
    <name type="scientific">Limnospira platensis NIES-46</name>
    <dbReference type="NCBI Taxonomy" id="1236695"/>
    <lineage>
        <taxon>Bacteria</taxon>
        <taxon>Bacillati</taxon>
        <taxon>Cyanobacteriota</taxon>
        <taxon>Cyanophyceae</taxon>
        <taxon>Oscillatoriophycideae</taxon>
        <taxon>Oscillatoriales</taxon>
        <taxon>Sirenicapillariaceae</taxon>
        <taxon>Limnospira</taxon>
    </lineage>
</organism>
<evidence type="ECO:0000313" key="15">
    <source>
        <dbReference type="EMBL" id="GCE93461.1"/>
    </source>
</evidence>
<dbReference type="InterPro" id="IPR029016">
    <property type="entry name" value="GAF-like_dom_sf"/>
</dbReference>
<evidence type="ECO:0000256" key="5">
    <source>
        <dbReference type="ARBA" id="ARBA00022679"/>
    </source>
</evidence>
<dbReference type="SUPFAM" id="SSF52172">
    <property type="entry name" value="CheY-like"/>
    <property type="match status" value="1"/>
</dbReference>
<dbReference type="PRINTS" id="PR00344">
    <property type="entry name" value="BCTRLSENSOR"/>
</dbReference>
<dbReference type="CDD" id="cd00082">
    <property type="entry name" value="HisKA"/>
    <property type="match status" value="1"/>
</dbReference>
<keyword evidence="9" id="KW-0175">Coiled coil</keyword>
<dbReference type="Gene3D" id="1.10.287.130">
    <property type="match status" value="1"/>
</dbReference>
<evidence type="ECO:0000259" key="13">
    <source>
        <dbReference type="PROSITE" id="PS50112"/>
    </source>
</evidence>
<comment type="catalytic activity">
    <reaction evidence="1">
        <text>ATP + protein L-histidine = ADP + protein N-phospho-L-histidine.</text>
        <dbReference type="EC" id="2.7.13.3"/>
    </reaction>
</comment>
<dbReference type="InterPro" id="IPR035965">
    <property type="entry name" value="PAS-like_dom_sf"/>
</dbReference>
<accession>A0A5M3T6J0</accession>
<dbReference type="Gene3D" id="3.30.450.20">
    <property type="entry name" value="PAS domain"/>
    <property type="match status" value="4"/>
</dbReference>
<dbReference type="PROSITE" id="PS50109">
    <property type="entry name" value="HIS_KIN"/>
    <property type="match status" value="1"/>
</dbReference>
<dbReference type="Pfam" id="PF00512">
    <property type="entry name" value="HisKA"/>
    <property type="match status" value="1"/>
</dbReference>
<evidence type="ECO:0000256" key="1">
    <source>
        <dbReference type="ARBA" id="ARBA00000085"/>
    </source>
</evidence>
<dbReference type="Pfam" id="PF00072">
    <property type="entry name" value="Response_reg"/>
    <property type="match status" value="1"/>
</dbReference>
<dbReference type="Pfam" id="PF02518">
    <property type="entry name" value="HATPase_c"/>
    <property type="match status" value="1"/>
</dbReference>
<evidence type="ECO:0000259" key="12">
    <source>
        <dbReference type="PROSITE" id="PS50110"/>
    </source>
</evidence>
<dbReference type="SUPFAM" id="SSF55874">
    <property type="entry name" value="ATPase domain of HSP90 chaperone/DNA topoisomerase II/histidine kinase"/>
    <property type="match status" value="1"/>
</dbReference>
<proteinExistence type="inferred from homology"/>
<dbReference type="InterPro" id="IPR001789">
    <property type="entry name" value="Sig_transdc_resp-reg_receiver"/>
</dbReference>
<dbReference type="InterPro" id="IPR036097">
    <property type="entry name" value="HisK_dim/P_sf"/>
</dbReference>
<dbReference type="Proteomes" id="UP000326169">
    <property type="component" value="Unassembled WGS sequence"/>
</dbReference>
<feature type="domain" description="PAS" evidence="13">
    <location>
        <begin position="193"/>
        <end position="268"/>
    </location>
</feature>
<dbReference type="CDD" id="cd00130">
    <property type="entry name" value="PAS"/>
    <property type="match status" value="4"/>
</dbReference>
<evidence type="ECO:0000256" key="3">
    <source>
        <dbReference type="ARBA" id="ARBA00012438"/>
    </source>
</evidence>
<feature type="domain" description="Histidine kinase" evidence="11">
    <location>
        <begin position="925"/>
        <end position="1150"/>
    </location>
</feature>
<dbReference type="SUPFAM" id="SSF55785">
    <property type="entry name" value="PYP-like sensor domain (PAS domain)"/>
    <property type="match status" value="4"/>
</dbReference>
<dbReference type="InterPro" id="IPR036890">
    <property type="entry name" value="HATPase_C_sf"/>
</dbReference>
<evidence type="ECO:0000259" key="11">
    <source>
        <dbReference type="PROSITE" id="PS50109"/>
    </source>
</evidence>
<dbReference type="InterPro" id="IPR003594">
    <property type="entry name" value="HATPase_dom"/>
</dbReference>
<gene>
    <name evidence="15" type="ORF">NIES46_15110</name>
</gene>
<feature type="domain" description="Phytochrome chromophore attachment site" evidence="10">
    <location>
        <begin position="34"/>
        <end position="166"/>
    </location>
</feature>
<keyword evidence="5" id="KW-0808">Transferase</keyword>
<dbReference type="SMART" id="SM00387">
    <property type="entry name" value="HATPase_c"/>
    <property type="match status" value="1"/>
</dbReference>
<feature type="domain" description="PAC" evidence="14">
    <location>
        <begin position="520"/>
        <end position="573"/>
    </location>
</feature>
<dbReference type="GeneID" id="301682386"/>
<dbReference type="InterPro" id="IPR000014">
    <property type="entry name" value="PAS"/>
</dbReference>
<dbReference type="InterPro" id="IPR013655">
    <property type="entry name" value="PAS_fold_3"/>
</dbReference>
<dbReference type="Gene3D" id="3.30.450.40">
    <property type="match status" value="2"/>
</dbReference>
<dbReference type="InterPro" id="IPR011006">
    <property type="entry name" value="CheY-like_superfamily"/>
</dbReference>
<feature type="domain" description="PAS" evidence="13">
    <location>
        <begin position="324"/>
        <end position="394"/>
    </location>
</feature>
<evidence type="ECO:0000256" key="9">
    <source>
        <dbReference type="SAM" id="Coils"/>
    </source>
</evidence>
<dbReference type="SUPFAM" id="SSF55781">
    <property type="entry name" value="GAF domain-like"/>
    <property type="match status" value="2"/>
</dbReference>
<comment type="caution">
    <text evidence="15">The sequence shown here is derived from an EMBL/GenBank/DDBJ whole genome shotgun (WGS) entry which is preliminary data.</text>
</comment>
<evidence type="ECO:0000256" key="2">
    <source>
        <dbReference type="ARBA" id="ARBA00006402"/>
    </source>
</evidence>
<dbReference type="SMART" id="SM00086">
    <property type="entry name" value="PAC"/>
    <property type="match status" value="4"/>
</dbReference>
<protein>
    <recommendedName>
        <fullName evidence="3">histidine kinase</fullName>
        <ecNumber evidence="3">2.7.13.3</ecNumber>
    </recommendedName>
</protein>
<dbReference type="SMART" id="SM00448">
    <property type="entry name" value="REC"/>
    <property type="match status" value="1"/>
</dbReference>
<feature type="coiled-coil region" evidence="9">
    <location>
        <begin position="564"/>
        <end position="591"/>
    </location>
</feature>
<comment type="similarity">
    <text evidence="2">In the N-terminal section; belongs to the phytochrome family.</text>
</comment>
<dbReference type="Pfam" id="PF08447">
    <property type="entry name" value="PAS_3"/>
    <property type="match status" value="4"/>
</dbReference>
<dbReference type="InterPro" id="IPR003018">
    <property type="entry name" value="GAF"/>
</dbReference>
<evidence type="ECO:0000256" key="6">
    <source>
        <dbReference type="ARBA" id="ARBA00022777"/>
    </source>
</evidence>
<dbReference type="PROSITE" id="PS50112">
    <property type="entry name" value="PAS"/>
    <property type="match status" value="4"/>
</dbReference>
<keyword evidence="16" id="KW-1185">Reference proteome</keyword>
<evidence type="ECO:0000313" key="16">
    <source>
        <dbReference type="Proteomes" id="UP000326169"/>
    </source>
</evidence>
<keyword evidence="4 8" id="KW-0597">Phosphoprotein</keyword>
<feature type="domain" description="PAC" evidence="14">
    <location>
        <begin position="656"/>
        <end position="708"/>
    </location>
</feature>
<dbReference type="Gene3D" id="3.40.50.2300">
    <property type="match status" value="1"/>
</dbReference>
<dbReference type="RefSeq" id="WP_152088475.1">
    <property type="nucleotide sequence ID" value="NZ_BIMW01000073.1"/>
</dbReference>
<dbReference type="Gene3D" id="3.30.565.10">
    <property type="entry name" value="Histidine kinase-like ATPase, C-terminal domain"/>
    <property type="match status" value="1"/>
</dbReference>
<name>A0A5M3T6J0_LIMPL</name>
<dbReference type="EMBL" id="BIMW01000073">
    <property type="protein sequence ID" value="GCE93461.1"/>
    <property type="molecule type" value="Genomic_DNA"/>
</dbReference>
<evidence type="ECO:0000256" key="4">
    <source>
        <dbReference type="ARBA" id="ARBA00022553"/>
    </source>
</evidence>
<dbReference type="InterPro" id="IPR003661">
    <property type="entry name" value="HisK_dim/P_dom"/>
</dbReference>
<dbReference type="InterPro" id="IPR000700">
    <property type="entry name" value="PAS-assoc_C"/>
</dbReference>
<keyword evidence="6" id="KW-0418">Kinase</keyword>
<evidence type="ECO:0000259" key="10">
    <source>
        <dbReference type="PROSITE" id="PS50046"/>
    </source>
</evidence>